<dbReference type="PANTHER" id="PTHR47723:SF23">
    <property type="entry name" value="REVERSE TRANSCRIPTASE-LIKE PROTEIN"/>
    <property type="match status" value="1"/>
</dbReference>
<proteinExistence type="predicted"/>
<dbReference type="KEGG" id="nta:107830431"/>
<gene>
    <name evidence="2" type="primary">LOC107830431</name>
</gene>
<organism evidence="2">
    <name type="scientific">Nicotiana tabacum</name>
    <name type="common">Common tobacco</name>
    <dbReference type="NCBI Taxonomy" id="4097"/>
    <lineage>
        <taxon>Eukaryota</taxon>
        <taxon>Viridiplantae</taxon>
        <taxon>Streptophyta</taxon>
        <taxon>Embryophyta</taxon>
        <taxon>Tracheophyta</taxon>
        <taxon>Spermatophyta</taxon>
        <taxon>Magnoliopsida</taxon>
        <taxon>eudicotyledons</taxon>
        <taxon>Gunneridae</taxon>
        <taxon>Pentapetalae</taxon>
        <taxon>asterids</taxon>
        <taxon>lamiids</taxon>
        <taxon>Solanales</taxon>
        <taxon>Solanaceae</taxon>
        <taxon>Nicotianoideae</taxon>
        <taxon>Nicotianeae</taxon>
        <taxon>Nicotiana</taxon>
    </lineage>
</organism>
<dbReference type="PANTHER" id="PTHR47723">
    <property type="entry name" value="OS05G0353850 PROTEIN"/>
    <property type="match status" value="1"/>
</dbReference>
<dbReference type="GO" id="GO:0004523">
    <property type="term" value="F:RNA-DNA hybrid ribonuclease activity"/>
    <property type="evidence" value="ECO:0007669"/>
    <property type="project" value="InterPro"/>
</dbReference>
<dbReference type="InterPro" id="IPR036397">
    <property type="entry name" value="RNaseH_sf"/>
</dbReference>
<sequence>MIKLNCDGAFSSNNNAAGLGGAFRNNNGDWIMGFHKASQIISPTHAELMALLEGLKIAKEMNFLNLEIETDCTNVIKLIYEDSYNFSNIVSEYRWLMHQLKLPHLKHNFREGNEVAHMLAKEAIKNPPSTKCFFHPCPSFFVEQEVIKNKHGIGDSFKNISTSVCKYLATMGNSNALKTSTMSM</sequence>
<dbReference type="InterPro" id="IPR053151">
    <property type="entry name" value="RNase_H-like"/>
</dbReference>
<dbReference type="CDD" id="cd06222">
    <property type="entry name" value="RNase_H_like"/>
    <property type="match status" value="1"/>
</dbReference>
<protein>
    <recommendedName>
        <fullName evidence="1">RNase H type-1 domain-containing protein</fullName>
    </recommendedName>
</protein>
<name>A0A1S4DJB1_TOBAC</name>
<evidence type="ECO:0000313" key="2">
    <source>
        <dbReference type="RefSeq" id="XP_016513463.1"/>
    </source>
</evidence>
<accession>A0A1S4DJB1</accession>
<dbReference type="Pfam" id="PF13456">
    <property type="entry name" value="RVT_3"/>
    <property type="match status" value="1"/>
</dbReference>
<dbReference type="PaxDb" id="4097-A0A1S4DJB1"/>
<dbReference type="Gene3D" id="3.30.420.10">
    <property type="entry name" value="Ribonuclease H-like superfamily/Ribonuclease H"/>
    <property type="match status" value="1"/>
</dbReference>
<dbReference type="OrthoDB" id="1297737at2759"/>
<dbReference type="RefSeq" id="XP_016513463.1">
    <property type="nucleotide sequence ID" value="XM_016657977.1"/>
</dbReference>
<feature type="domain" description="RNase H type-1" evidence="1">
    <location>
        <begin position="1"/>
        <end position="125"/>
    </location>
</feature>
<dbReference type="InterPro" id="IPR044730">
    <property type="entry name" value="RNase_H-like_dom_plant"/>
</dbReference>
<dbReference type="GO" id="GO:0003676">
    <property type="term" value="F:nucleic acid binding"/>
    <property type="evidence" value="ECO:0007669"/>
    <property type="project" value="InterPro"/>
</dbReference>
<dbReference type="InterPro" id="IPR002156">
    <property type="entry name" value="RNaseH_domain"/>
</dbReference>
<dbReference type="SUPFAM" id="SSF53098">
    <property type="entry name" value="Ribonuclease H-like"/>
    <property type="match status" value="1"/>
</dbReference>
<dbReference type="PROSITE" id="PS50879">
    <property type="entry name" value="RNASE_H_1"/>
    <property type="match status" value="1"/>
</dbReference>
<evidence type="ECO:0000259" key="1">
    <source>
        <dbReference type="PROSITE" id="PS50879"/>
    </source>
</evidence>
<dbReference type="InterPro" id="IPR012337">
    <property type="entry name" value="RNaseH-like_sf"/>
</dbReference>
<dbReference type="AlphaFoldDB" id="A0A1S4DJB1"/>
<reference evidence="2" key="1">
    <citation type="submission" date="2025-08" db="UniProtKB">
        <authorList>
            <consortium name="RefSeq"/>
        </authorList>
    </citation>
    <scope>IDENTIFICATION</scope>
</reference>